<dbReference type="SUPFAM" id="SSF54236">
    <property type="entry name" value="Ubiquitin-like"/>
    <property type="match status" value="1"/>
</dbReference>
<evidence type="ECO:0000313" key="8">
    <source>
        <dbReference type="Proteomes" id="UP001652620"/>
    </source>
</evidence>
<feature type="compositionally biased region" description="Low complexity" evidence="3">
    <location>
        <begin position="1025"/>
        <end position="1038"/>
    </location>
</feature>
<dbReference type="CDD" id="cd00153">
    <property type="entry name" value="RA_RalGDS_like"/>
    <property type="match status" value="1"/>
</dbReference>
<evidence type="ECO:0000256" key="2">
    <source>
        <dbReference type="PROSITE-ProRule" id="PRU00168"/>
    </source>
</evidence>
<dbReference type="InterPro" id="IPR008937">
    <property type="entry name" value="Ras-like_GEF"/>
</dbReference>
<reference evidence="9" key="1">
    <citation type="submission" date="2025-08" db="UniProtKB">
        <authorList>
            <consortium name="RefSeq"/>
        </authorList>
    </citation>
    <scope>IDENTIFICATION</scope>
    <source>
        <tissue evidence="9">Adult</tissue>
    </source>
</reference>
<gene>
    <name evidence="9" type="primary">LOC105225938</name>
</gene>
<feature type="compositionally biased region" description="Low complexity" evidence="3">
    <location>
        <begin position="276"/>
        <end position="286"/>
    </location>
</feature>
<dbReference type="Proteomes" id="UP001652620">
    <property type="component" value="Chromosome 5"/>
</dbReference>
<dbReference type="InterPro" id="IPR023578">
    <property type="entry name" value="Ras_GEF_dom_sf"/>
</dbReference>
<keyword evidence="8" id="KW-1185">Reference proteome</keyword>
<dbReference type="SMART" id="SM00229">
    <property type="entry name" value="RasGEFN"/>
    <property type="match status" value="1"/>
</dbReference>
<dbReference type="InterPro" id="IPR019804">
    <property type="entry name" value="Ras_G-nucl-exch_fac_CS"/>
</dbReference>
<name>A0ABM3JUF6_BACDO</name>
<feature type="compositionally biased region" description="Basic residues" evidence="3">
    <location>
        <begin position="145"/>
        <end position="166"/>
    </location>
</feature>
<accession>A0ABM3JUF6</accession>
<feature type="domain" description="N-terminal Ras-GEF" evidence="7">
    <location>
        <begin position="472"/>
        <end position="612"/>
    </location>
</feature>
<dbReference type="SMART" id="SM00147">
    <property type="entry name" value="RasGEF"/>
    <property type="match status" value="1"/>
</dbReference>
<feature type="region of interest" description="Disordered" evidence="3">
    <location>
        <begin position="1025"/>
        <end position="1066"/>
    </location>
</feature>
<dbReference type="Gene3D" id="1.10.840.10">
    <property type="entry name" value="Ras guanine-nucleotide exchange factors catalytic domain"/>
    <property type="match status" value="1"/>
</dbReference>
<dbReference type="Pfam" id="PF00617">
    <property type="entry name" value="RasGEF"/>
    <property type="match status" value="1"/>
</dbReference>
<dbReference type="InterPro" id="IPR036964">
    <property type="entry name" value="RASGEF_cat_dom_sf"/>
</dbReference>
<keyword evidence="1 2" id="KW-0344">Guanine-nucleotide releasing factor</keyword>
<feature type="compositionally biased region" description="Pro residues" evidence="3">
    <location>
        <begin position="89"/>
        <end position="99"/>
    </location>
</feature>
<dbReference type="PROSITE" id="PS00720">
    <property type="entry name" value="RASGEF"/>
    <property type="match status" value="1"/>
</dbReference>
<feature type="compositionally biased region" description="Polar residues" evidence="3">
    <location>
        <begin position="1039"/>
        <end position="1066"/>
    </location>
</feature>
<feature type="chain" id="PRO_5045193079" evidence="4">
    <location>
        <begin position="19"/>
        <end position="1190"/>
    </location>
</feature>
<feature type="region of interest" description="Disordered" evidence="3">
    <location>
        <begin position="274"/>
        <end position="327"/>
    </location>
</feature>
<feature type="compositionally biased region" description="Low complexity" evidence="3">
    <location>
        <begin position="950"/>
        <end position="967"/>
    </location>
</feature>
<feature type="domain" description="Ras-associating" evidence="6">
    <location>
        <begin position="1093"/>
        <end position="1183"/>
    </location>
</feature>
<dbReference type="InterPro" id="IPR029071">
    <property type="entry name" value="Ubiquitin-like_domsf"/>
</dbReference>
<protein>
    <submittedName>
        <fullName evidence="9">Ral guanine nucleotide dissociation stimulator-like 1 isoform X1</fullName>
    </submittedName>
</protein>
<feature type="region of interest" description="Disordered" evidence="3">
    <location>
        <begin position="136"/>
        <end position="235"/>
    </location>
</feature>
<dbReference type="PROSITE" id="PS50200">
    <property type="entry name" value="RA"/>
    <property type="match status" value="1"/>
</dbReference>
<dbReference type="PROSITE" id="PS50212">
    <property type="entry name" value="RASGEF_NTER"/>
    <property type="match status" value="1"/>
</dbReference>
<feature type="region of interest" description="Disordered" evidence="3">
    <location>
        <begin position="938"/>
        <end position="984"/>
    </location>
</feature>
<dbReference type="Pfam" id="PF00618">
    <property type="entry name" value="RasGEF_N"/>
    <property type="match status" value="1"/>
</dbReference>
<dbReference type="InterPro" id="IPR001895">
    <property type="entry name" value="RASGEF_cat_dom"/>
</dbReference>
<dbReference type="PROSITE" id="PS50009">
    <property type="entry name" value="RASGEF_CAT"/>
    <property type="match status" value="1"/>
</dbReference>
<dbReference type="RefSeq" id="XP_049312874.1">
    <property type="nucleotide sequence ID" value="XM_049456917.1"/>
</dbReference>
<proteinExistence type="predicted"/>
<evidence type="ECO:0000259" key="5">
    <source>
        <dbReference type="PROSITE" id="PS50009"/>
    </source>
</evidence>
<evidence type="ECO:0000259" key="6">
    <source>
        <dbReference type="PROSITE" id="PS50200"/>
    </source>
</evidence>
<keyword evidence="4" id="KW-0732">Signal</keyword>
<dbReference type="Gene3D" id="1.20.870.10">
    <property type="entry name" value="Son of sevenless (SoS) protein Chain: S domain 1"/>
    <property type="match status" value="1"/>
</dbReference>
<evidence type="ECO:0000256" key="3">
    <source>
        <dbReference type="SAM" id="MobiDB-lite"/>
    </source>
</evidence>
<evidence type="ECO:0000256" key="4">
    <source>
        <dbReference type="SAM" id="SignalP"/>
    </source>
</evidence>
<dbReference type="CDD" id="cd06224">
    <property type="entry name" value="REM"/>
    <property type="match status" value="1"/>
</dbReference>
<dbReference type="PANTHER" id="PTHR23113">
    <property type="entry name" value="GUANINE NUCLEOTIDE EXCHANGE FACTOR"/>
    <property type="match status" value="1"/>
</dbReference>
<evidence type="ECO:0000313" key="9">
    <source>
        <dbReference type="RefSeq" id="XP_049312874.1"/>
    </source>
</evidence>
<dbReference type="PANTHER" id="PTHR23113:SF312">
    <property type="entry name" value="RAL GUANINE NUCLEOTIDE DISSOCIATION STIMULATOR-LIKE, ISOFORM E"/>
    <property type="match status" value="1"/>
</dbReference>
<feature type="compositionally biased region" description="Low complexity" evidence="3">
    <location>
        <begin position="218"/>
        <end position="235"/>
    </location>
</feature>
<dbReference type="Gene3D" id="3.10.20.90">
    <property type="entry name" value="Phosphatidylinositol 3-kinase Catalytic Subunit, Chain A, domain 1"/>
    <property type="match status" value="1"/>
</dbReference>
<dbReference type="InterPro" id="IPR000651">
    <property type="entry name" value="Ras-like_Gua-exchang_fac_N"/>
</dbReference>
<dbReference type="GeneID" id="105225938"/>
<feature type="compositionally biased region" description="Pro residues" evidence="3">
    <location>
        <begin position="300"/>
        <end position="320"/>
    </location>
</feature>
<feature type="signal peptide" evidence="4">
    <location>
        <begin position="1"/>
        <end position="18"/>
    </location>
</feature>
<feature type="domain" description="Ras-GEF" evidence="5">
    <location>
        <begin position="681"/>
        <end position="943"/>
    </location>
</feature>
<feature type="compositionally biased region" description="Low complexity" evidence="3">
    <location>
        <begin position="167"/>
        <end position="195"/>
    </location>
</feature>
<evidence type="ECO:0000259" key="7">
    <source>
        <dbReference type="PROSITE" id="PS50212"/>
    </source>
</evidence>
<evidence type="ECO:0000256" key="1">
    <source>
        <dbReference type="ARBA" id="ARBA00022658"/>
    </source>
</evidence>
<dbReference type="CDD" id="cd00155">
    <property type="entry name" value="RasGEF"/>
    <property type="match status" value="1"/>
</dbReference>
<feature type="region of interest" description="Disordered" evidence="3">
    <location>
        <begin position="46"/>
        <end position="111"/>
    </location>
</feature>
<dbReference type="SMART" id="SM00314">
    <property type="entry name" value="RA"/>
    <property type="match status" value="1"/>
</dbReference>
<sequence length="1190" mass="134720">MVWLWECYVCSLLELIRFSLIKFSFIIESGSPSAVNTKIPATTATTTIERANSNNDDDTDDSQIDFGKSNGSQESLRRQQARLPRPTRTSPPPPKPPKPLKLTRCHSSEHQLQHLLHKPAICKQHEVSEINHALLQQQQQQQQIKHQHHHHQHLHKHSHHSHHQHQHLPQQTQTHSELTPQQQQLQQQQQQQVVQIDSSDLMPSLDYGVPPPLPPKPKTLLRSKPQQQQQQQKQQQLLEKQQFLQTRQLLQQQLEKQLQQQLKHVLKPPPLTALDQQQQQQIQQQQALHSNDTKYQPAKSPKPPASPRTPKSPQPSPVPHESPGVKSNTVKTHTLQFHQFRHHKSAPTFDLFFKSPTNSSCTTPLSKSRRNSSYHSYDDLDATSAEKKVVSSLKYLCACTGATLRNLSKKTKDLHAKNYCYTKPTWRLWGEEHEKNAIFTVYLKKVRYHRPTPSANNDSDDEISHLEWETVRVRFVKAATLARLVEALATDDGELESTFINVFLSTYRTFSTPKEVLQLLIRRYDTLHDKHLQEIEEHQQLEDVNYDPTASIHEQHKKTLVSALHVWLDGFPEDWHEDSLRQILTFASKRLPRSELHLKVLHRLERILRQQVYGESSVPPWLASGVGANANGAGLNMSMSVGLLPQQYSAEFNEQFAGLCLAPALRGTTHFLQAFRFPHVPVRHFAEQLTRMDSELFKRLIPHQCLGATWARRDKSGSETVVATINQFNAVLFRVISSILIEPRLKPQERALNIATWIDIAQELRLLKNFSSLKAIISGLQSNPIYRLSKIWAVLPKEKMEIFNELARIFSEDNNAWAQREVLMREGTAKFADTVGEHDRHLQKIIQKQSTQTSHGTIPYLGTFLTDLTMIHAAIPDTLGEHQLINFDKKRKEFEVLAQIKLLQGAANTYNLREDTNFDRWFASVLVLDEREAHALSCQLESPPPAPRKSTASTNTSLTNTTISTNSMGGNGHRKTDSIASNSSSGAGSQFYCELNNSYSSHYSSRHNSLDRDAQAPNASILSASSSVSNLSMDSSNSGGQKSNTKMSHSHSTNGVRGSAGSGHNSTQLNVGSPIINAQLVQTPGTKTNNAPDFYIIRVTYETENVELDGIVLYKSIMLGNNERTPHVIRNAMMKLGLEADPDDYTLAQVLPDKELVMPRNANVYYAVNTTYNLNFILRPKKKDGASNGS</sequence>
<dbReference type="SUPFAM" id="SSF48366">
    <property type="entry name" value="Ras GEF"/>
    <property type="match status" value="1"/>
</dbReference>
<dbReference type="InterPro" id="IPR000159">
    <property type="entry name" value="RA_dom"/>
</dbReference>
<dbReference type="Pfam" id="PF00788">
    <property type="entry name" value="RA"/>
    <property type="match status" value="1"/>
</dbReference>
<organism evidence="8 9">
    <name type="scientific">Bactrocera dorsalis</name>
    <name type="common">Oriental fruit fly</name>
    <name type="synonym">Dacus dorsalis</name>
    <dbReference type="NCBI Taxonomy" id="27457"/>
    <lineage>
        <taxon>Eukaryota</taxon>
        <taxon>Metazoa</taxon>
        <taxon>Ecdysozoa</taxon>
        <taxon>Arthropoda</taxon>
        <taxon>Hexapoda</taxon>
        <taxon>Insecta</taxon>
        <taxon>Pterygota</taxon>
        <taxon>Neoptera</taxon>
        <taxon>Endopterygota</taxon>
        <taxon>Diptera</taxon>
        <taxon>Brachycera</taxon>
        <taxon>Muscomorpha</taxon>
        <taxon>Tephritoidea</taxon>
        <taxon>Tephritidae</taxon>
        <taxon>Bactrocera</taxon>
        <taxon>Bactrocera</taxon>
    </lineage>
</organism>